<name>A0A8C4XEG6_ERPCA</name>
<proteinExistence type="predicted"/>
<organism evidence="6 7">
    <name type="scientific">Erpetoichthys calabaricus</name>
    <name type="common">Rope fish</name>
    <name type="synonym">Calamoichthys calabaricus</name>
    <dbReference type="NCBI Taxonomy" id="27687"/>
    <lineage>
        <taxon>Eukaryota</taxon>
        <taxon>Metazoa</taxon>
        <taxon>Chordata</taxon>
        <taxon>Craniata</taxon>
        <taxon>Vertebrata</taxon>
        <taxon>Euteleostomi</taxon>
        <taxon>Actinopterygii</taxon>
        <taxon>Polypteriformes</taxon>
        <taxon>Polypteridae</taxon>
        <taxon>Erpetoichthys</taxon>
    </lineage>
</organism>
<dbReference type="PROSITE" id="PS50041">
    <property type="entry name" value="C_TYPE_LECTIN_2"/>
    <property type="match status" value="1"/>
</dbReference>
<dbReference type="Gene3D" id="3.10.100.10">
    <property type="entry name" value="Mannose-Binding Protein A, subunit A"/>
    <property type="match status" value="1"/>
</dbReference>
<dbReference type="Proteomes" id="UP000694620">
    <property type="component" value="Unassembled WGS sequence"/>
</dbReference>
<reference evidence="6" key="1">
    <citation type="submission" date="2025-08" db="UniProtKB">
        <authorList>
            <consortium name="Ensembl"/>
        </authorList>
    </citation>
    <scope>IDENTIFICATION</scope>
</reference>
<dbReference type="SUPFAM" id="SSF56436">
    <property type="entry name" value="C-type lectin-like"/>
    <property type="match status" value="1"/>
</dbReference>
<dbReference type="InterPro" id="IPR001304">
    <property type="entry name" value="C-type_lectin-like"/>
</dbReference>
<dbReference type="InterPro" id="IPR050111">
    <property type="entry name" value="C-type_lectin/snaclec_domain"/>
</dbReference>
<dbReference type="Pfam" id="PF00059">
    <property type="entry name" value="Lectin_C"/>
    <property type="match status" value="1"/>
</dbReference>
<dbReference type="InterPro" id="IPR016186">
    <property type="entry name" value="C-type_lectin-like/link_sf"/>
</dbReference>
<reference evidence="6" key="2">
    <citation type="submission" date="2025-09" db="UniProtKB">
        <authorList>
            <consortium name="Ensembl"/>
        </authorList>
    </citation>
    <scope>IDENTIFICATION</scope>
</reference>
<keyword evidence="7" id="KW-1185">Reference proteome</keyword>
<dbReference type="InterPro" id="IPR016187">
    <property type="entry name" value="CTDL_fold"/>
</dbReference>
<dbReference type="GeneTree" id="ENSGT01030000234575"/>
<evidence type="ECO:0000313" key="6">
    <source>
        <dbReference type="Ensembl" id="ENSECRP00000024930.1"/>
    </source>
</evidence>
<protein>
    <recommendedName>
        <fullName evidence="5">C-type lectin domain-containing protein</fullName>
    </recommendedName>
</protein>
<dbReference type="InterPro" id="IPR033989">
    <property type="entry name" value="CD209-like_CTLD"/>
</dbReference>
<feature type="coiled-coil region" evidence="3">
    <location>
        <begin position="6"/>
        <end position="82"/>
    </location>
</feature>
<keyword evidence="3" id="KW-0175">Coiled coil</keyword>
<dbReference type="InterPro" id="IPR018378">
    <property type="entry name" value="C-type_lectin_CS"/>
</dbReference>
<dbReference type="PROSITE" id="PS00615">
    <property type="entry name" value="C_TYPE_LECTIN_1"/>
    <property type="match status" value="1"/>
</dbReference>
<evidence type="ECO:0000259" key="5">
    <source>
        <dbReference type="PROSITE" id="PS50041"/>
    </source>
</evidence>
<feature type="domain" description="C-type lectin" evidence="5">
    <location>
        <begin position="126"/>
        <end position="260"/>
    </location>
</feature>
<dbReference type="SMART" id="SM00034">
    <property type="entry name" value="CLECT"/>
    <property type="match status" value="1"/>
</dbReference>
<sequence>MLQANVTVLQQNVLQLQNENSALNESYRELQFQNEELRNSNTELQSNNEQLKKNNTELQSNNEELKKNNNELYSNHSELHSRYSSLRENLTELTVRFRALDEYCPVINQLTQKRKCAVCPENWLGFSGKCYFFSNETMNWNASRNKCKSINGDLVIIETAEEQSFLIKTTKNKRGAEQQGKYWIGLTGHVTEKQFVWVDSRPLDVNSRFWAKRDQDDKFEPDNWTQNNLNGEDCVQLQVNKKYSGWYDAECNEHQKWICEAKPAGLQTEMKGNRKIQEQPTSDQEQNHRAPMKQ</sequence>
<dbReference type="AlphaFoldDB" id="A0A8C4XEG6"/>
<keyword evidence="2" id="KW-1015">Disulfide bond</keyword>
<dbReference type="GO" id="GO:0030246">
    <property type="term" value="F:carbohydrate binding"/>
    <property type="evidence" value="ECO:0007669"/>
    <property type="project" value="UniProtKB-KW"/>
</dbReference>
<evidence type="ECO:0000313" key="7">
    <source>
        <dbReference type="Proteomes" id="UP000694620"/>
    </source>
</evidence>
<evidence type="ECO:0000256" key="4">
    <source>
        <dbReference type="SAM" id="MobiDB-lite"/>
    </source>
</evidence>
<feature type="region of interest" description="Disordered" evidence="4">
    <location>
        <begin position="269"/>
        <end position="294"/>
    </location>
</feature>
<dbReference type="Ensembl" id="ENSECRT00000025469.1">
    <property type="protein sequence ID" value="ENSECRP00000024930.1"/>
    <property type="gene ID" value="ENSECRG00000016889.1"/>
</dbReference>
<keyword evidence="1" id="KW-0430">Lectin</keyword>
<accession>A0A8C4XEG6</accession>
<evidence type="ECO:0000256" key="1">
    <source>
        <dbReference type="ARBA" id="ARBA00022734"/>
    </source>
</evidence>
<dbReference type="CDD" id="cd03590">
    <property type="entry name" value="CLECT_DC-SIGN_like"/>
    <property type="match status" value="1"/>
</dbReference>
<evidence type="ECO:0000256" key="3">
    <source>
        <dbReference type="SAM" id="Coils"/>
    </source>
</evidence>
<evidence type="ECO:0000256" key="2">
    <source>
        <dbReference type="ARBA" id="ARBA00023157"/>
    </source>
</evidence>
<dbReference type="PANTHER" id="PTHR22803">
    <property type="entry name" value="MANNOSE, PHOSPHOLIPASE, LECTIN RECEPTOR RELATED"/>
    <property type="match status" value="1"/>
</dbReference>